<dbReference type="GO" id="GO:0005524">
    <property type="term" value="F:ATP binding"/>
    <property type="evidence" value="ECO:0007669"/>
    <property type="project" value="UniProtKB-UniRule"/>
</dbReference>
<accession>A0A1Y5SG69</accession>
<comment type="caution">
    <text evidence="11">Lacks conserved residue(s) required for the propagation of feature annotation.</text>
</comment>
<comment type="cofactor">
    <cofactor evidence="11">
        <name>Mg(2+)</name>
        <dbReference type="ChEBI" id="CHEBI:18420"/>
    </cofactor>
    <text evidence="11">Binds 1 Mg(2+) ion per subunit.</text>
</comment>
<evidence type="ECO:0000256" key="4">
    <source>
        <dbReference type="ARBA" id="ARBA00022605"/>
    </source>
</evidence>
<dbReference type="NCBIfam" id="NF010552">
    <property type="entry name" value="PRK13946.1"/>
    <property type="match status" value="1"/>
</dbReference>
<dbReference type="EC" id="2.7.1.71" evidence="3 11"/>
<dbReference type="Gene3D" id="3.40.50.300">
    <property type="entry name" value="P-loop containing nucleotide triphosphate hydrolases"/>
    <property type="match status" value="1"/>
</dbReference>
<reference evidence="12 13" key="1">
    <citation type="submission" date="2017-03" db="EMBL/GenBank/DDBJ databases">
        <authorList>
            <person name="Afonso C.L."/>
            <person name="Miller P.J."/>
            <person name="Scott M.A."/>
            <person name="Spackman E."/>
            <person name="Goraichik I."/>
            <person name="Dimitrov K.M."/>
            <person name="Suarez D.L."/>
            <person name="Swayne D.E."/>
        </authorList>
    </citation>
    <scope>NUCLEOTIDE SEQUENCE [LARGE SCALE GENOMIC DNA]</scope>
    <source>
        <strain evidence="12 13">CECT 8620</strain>
    </source>
</reference>
<keyword evidence="7 11" id="KW-0418">Kinase</keyword>
<evidence type="ECO:0000256" key="1">
    <source>
        <dbReference type="ARBA" id="ARBA00004842"/>
    </source>
</evidence>
<feature type="binding site" evidence="11">
    <location>
        <position position="122"/>
    </location>
    <ligand>
        <name>ATP</name>
        <dbReference type="ChEBI" id="CHEBI:30616"/>
    </ligand>
</feature>
<keyword evidence="9 11" id="KW-0057">Aromatic amino acid biosynthesis</keyword>
<comment type="function">
    <text evidence="11">Catalyzes the specific phosphorylation of the 3-hydroxyl group of shikimic acid using ATP as a cosubstrate.</text>
</comment>
<comment type="pathway">
    <text evidence="1 11">Metabolic intermediate biosynthesis; chorismate biosynthesis; chorismate from D-erythrose 4-phosphate and phosphoenolpyruvate: step 5/7.</text>
</comment>
<dbReference type="OrthoDB" id="9800332at2"/>
<keyword evidence="11" id="KW-0963">Cytoplasm</keyword>
<dbReference type="Proteomes" id="UP000193862">
    <property type="component" value="Unassembled WGS sequence"/>
</dbReference>
<dbReference type="CDD" id="cd00464">
    <property type="entry name" value="SK"/>
    <property type="match status" value="1"/>
</dbReference>
<feature type="binding site" evidence="11">
    <location>
        <position position="84"/>
    </location>
    <ligand>
        <name>substrate</name>
    </ligand>
</feature>
<sequence length="183" mass="19953">MAWKLNRTVALVGMMGAGKTAVGMALARKLSVPFVDSDAEIEEAANRTIAEIFERDGEAFFREKEAQVISRLLDGSRVILSTGGGAFLAERNREAIAARGVAVWLKADADLLWNRVRHKTNRPLLRTENPYETLSALCTTRAPFYSKAGVIVEAETGMPIEAMAQKVLSALAAHQDILEEIPA</sequence>
<dbReference type="GO" id="GO:0009423">
    <property type="term" value="P:chorismate biosynthetic process"/>
    <property type="evidence" value="ECO:0007669"/>
    <property type="project" value="UniProtKB-UniRule"/>
</dbReference>
<evidence type="ECO:0000256" key="9">
    <source>
        <dbReference type="ARBA" id="ARBA00023141"/>
    </source>
</evidence>
<evidence type="ECO:0000313" key="12">
    <source>
        <dbReference type="EMBL" id="SLN39698.1"/>
    </source>
</evidence>
<keyword evidence="5 11" id="KW-0808">Transferase</keyword>
<evidence type="ECO:0000256" key="10">
    <source>
        <dbReference type="ARBA" id="ARBA00048567"/>
    </source>
</evidence>
<comment type="similarity">
    <text evidence="2 11">Belongs to the shikimate kinase family.</text>
</comment>
<dbReference type="PRINTS" id="PR01100">
    <property type="entry name" value="SHIKIMTKNASE"/>
</dbReference>
<evidence type="ECO:0000256" key="3">
    <source>
        <dbReference type="ARBA" id="ARBA00012154"/>
    </source>
</evidence>
<keyword evidence="11" id="KW-0479">Metal-binding</keyword>
<evidence type="ECO:0000256" key="5">
    <source>
        <dbReference type="ARBA" id="ARBA00022679"/>
    </source>
</evidence>
<evidence type="ECO:0000256" key="11">
    <source>
        <dbReference type="HAMAP-Rule" id="MF_00109"/>
    </source>
</evidence>
<evidence type="ECO:0000256" key="7">
    <source>
        <dbReference type="ARBA" id="ARBA00022777"/>
    </source>
</evidence>
<keyword evidence="4 11" id="KW-0028">Amino-acid biosynthesis</keyword>
<dbReference type="PROSITE" id="PS01128">
    <property type="entry name" value="SHIKIMATE_KINASE"/>
    <property type="match status" value="1"/>
</dbReference>
<protein>
    <recommendedName>
        <fullName evidence="3 11">Shikimate kinase</fullName>
        <shortName evidence="11">SK</shortName>
        <ecNumber evidence="3 11">2.7.1.71</ecNumber>
    </recommendedName>
</protein>
<feature type="binding site" evidence="11">
    <location>
        <position position="141"/>
    </location>
    <ligand>
        <name>substrate</name>
    </ligand>
</feature>
<comment type="subcellular location">
    <subcellularLocation>
        <location evidence="11">Cytoplasm</location>
    </subcellularLocation>
</comment>
<evidence type="ECO:0000256" key="8">
    <source>
        <dbReference type="ARBA" id="ARBA00022840"/>
    </source>
</evidence>
<dbReference type="GO" id="GO:0000287">
    <property type="term" value="F:magnesium ion binding"/>
    <property type="evidence" value="ECO:0007669"/>
    <property type="project" value="UniProtKB-UniRule"/>
</dbReference>
<dbReference type="InterPro" id="IPR000623">
    <property type="entry name" value="Shikimate_kinase/TSH1"/>
</dbReference>
<proteinExistence type="inferred from homology"/>
<dbReference type="GO" id="GO:0005829">
    <property type="term" value="C:cytosol"/>
    <property type="evidence" value="ECO:0007669"/>
    <property type="project" value="TreeGrafter"/>
</dbReference>
<dbReference type="GO" id="GO:0004765">
    <property type="term" value="F:shikimate kinase activity"/>
    <property type="evidence" value="ECO:0007669"/>
    <property type="project" value="UniProtKB-UniRule"/>
</dbReference>
<dbReference type="PANTHER" id="PTHR21087:SF16">
    <property type="entry name" value="SHIKIMATE KINASE 1, CHLOROPLASTIC"/>
    <property type="match status" value="1"/>
</dbReference>
<feature type="binding site" evidence="11">
    <location>
        <position position="38"/>
    </location>
    <ligand>
        <name>substrate</name>
    </ligand>
</feature>
<dbReference type="GO" id="GO:0008652">
    <property type="term" value="P:amino acid biosynthetic process"/>
    <property type="evidence" value="ECO:0007669"/>
    <property type="project" value="UniProtKB-KW"/>
</dbReference>
<dbReference type="EMBL" id="FWFS01000005">
    <property type="protein sequence ID" value="SLN39698.1"/>
    <property type="molecule type" value="Genomic_DNA"/>
</dbReference>
<gene>
    <name evidence="11 12" type="primary">aroK</name>
    <name evidence="12" type="ORF">AQS8620_01484</name>
</gene>
<dbReference type="PANTHER" id="PTHR21087">
    <property type="entry name" value="SHIKIMATE KINASE"/>
    <property type="match status" value="1"/>
</dbReference>
<dbReference type="GO" id="GO:0009073">
    <property type="term" value="P:aromatic amino acid family biosynthetic process"/>
    <property type="evidence" value="ECO:0007669"/>
    <property type="project" value="UniProtKB-KW"/>
</dbReference>
<dbReference type="InterPro" id="IPR027417">
    <property type="entry name" value="P-loop_NTPase"/>
</dbReference>
<feature type="binding site" evidence="11">
    <location>
        <position position="20"/>
    </location>
    <ligand>
        <name>Mg(2+)</name>
        <dbReference type="ChEBI" id="CHEBI:18420"/>
    </ligand>
</feature>
<dbReference type="InterPro" id="IPR031322">
    <property type="entry name" value="Shikimate/glucono_kinase"/>
</dbReference>
<evidence type="ECO:0000256" key="6">
    <source>
        <dbReference type="ARBA" id="ARBA00022741"/>
    </source>
</evidence>
<dbReference type="SUPFAM" id="SSF52540">
    <property type="entry name" value="P-loop containing nucleoside triphosphate hydrolases"/>
    <property type="match status" value="1"/>
</dbReference>
<feature type="binding site" evidence="11">
    <location>
        <begin position="16"/>
        <end position="21"/>
    </location>
    <ligand>
        <name>ATP</name>
        <dbReference type="ChEBI" id="CHEBI:30616"/>
    </ligand>
</feature>
<dbReference type="InterPro" id="IPR023000">
    <property type="entry name" value="Shikimate_kinase_CS"/>
</dbReference>
<keyword evidence="11" id="KW-0460">Magnesium</keyword>
<keyword evidence="6 11" id="KW-0547">Nucleotide-binding</keyword>
<keyword evidence="13" id="KW-1185">Reference proteome</keyword>
<dbReference type="AlphaFoldDB" id="A0A1Y5SG69"/>
<evidence type="ECO:0000313" key="13">
    <source>
        <dbReference type="Proteomes" id="UP000193862"/>
    </source>
</evidence>
<dbReference type="Pfam" id="PF01202">
    <property type="entry name" value="SKI"/>
    <property type="match status" value="1"/>
</dbReference>
<comment type="catalytic activity">
    <reaction evidence="10 11">
        <text>shikimate + ATP = 3-phosphoshikimate + ADP + H(+)</text>
        <dbReference type="Rhea" id="RHEA:13121"/>
        <dbReference type="ChEBI" id="CHEBI:15378"/>
        <dbReference type="ChEBI" id="CHEBI:30616"/>
        <dbReference type="ChEBI" id="CHEBI:36208"/>
        <dbReference type="ChEBI" id="CHEBI:145989"/>
        <dbReference type="ChEBI" id="CHEBI:456216"/>
        <dbReference type="EC" id="2.7.1.71"/>
    </reaction>
</comment>
<organism evidence="12 13">
    <name type="scientific">Aquimixticola soesokkakensis</name>
    <dbReference type="NCBI Taxonomy" id="1519096"/>
    <lineage>
        <taxon>Bacteria</taxon>
        <taxon>Pseudomonadati</taxon>
        <taxon>Pseudomonadota</taxon>
        <taxon>Alphaproteobacteria</taxon>
        <taxon>Rhodobacterales</taxon>
        <taxon>Paracoccaceae</taxon>
        <taxon>Aquimixticola</taxon>
    </lineage>
</organism>
<evidence type="ECO:0000256" key="2">
    <source>
        <dbReference type="ARBA" id="ARBA00006997"/>
    </source>
</evidence>
<dbReference type="UniPathway" id="UPA00053">
    <property type="reaction ID" value="UER00088"/>
</dbReference>
<dbReference type="HAMAP" id="MF_00109">
    <property type="entry name" value="Shikimate_kinase"/>
    <property type="match status" value="1"/>
</dbReference>
<keyword evidence="8 11" id="KW-0067">ATP-binding</keyword>
<comment type="subunit">
    <text evidence="11">Monomer.</text>
</comment>
<name>A0A1Y5SG69_9RHOB</name>
<feature type="binding site" evidence="11">
    <location>
        <position position="62"/>
    </location>
    <ligand>
        <name>substrate</name>
    </ligand>
</feature>